<keyword evidence="2" id="KW-1185">Reference proteome</keyword>
<reference evidence="1" key="1">
    <citation type="submission" date="2011-08" db="EMBL/GenBank/DDBJ databases">
        <authorList>
            <person name="Weinstock G."/>
            <person name="Sodergren E."/>
            <person name="Clifton S."/>
            <person name="Fulton L."/>
            <person name="Fulton B."/>
            <person name="Courtney L."/>
            <person name="Fronick C."/>
            <person name="Harrison M."/>
            <person name="Strong C."/>
            <person name="Farmer C."/>
            <person name="Delahaunty K."/>
            <person name="Markovic C."/>
            <person name="Hall O."/>
            <person name="Minx P."/>
            <person name="Tomlinson C."/>
            <person name="Mitreva M."/>
            <person name="Hou S."/>
            <person name="Chen J."/>
            <person name="Wollam A."/>
            <person name="Pepin K.H."/>
            <person name="Johnson M."/>
            <person name="Bhonagiri V."/>
            <person name="Zhang X."/>
            <person name="Suruliraj S."/>
            <person name="Warren W."/>
            <person name="Chinwalla A."/>
            <person name="Mardis E.R."/>
            <person name="Wilson R.K."/>
        </authorList>
    </citation>
    <scope>NUCLEOTIDE SEQUENCE [LARGE SCALE GENOMIC DNA]</scope>
    <source>
        <strain evidence="1">F0357</strain>
    </source>
</reference>
<proteinExistence type="predicted"/>
<evidence type="ECO:0000313" key="1">
    <source>
        <dbReference type="EMBL" id="EHM40691.1"/>
    </source>
</evidence>
<dbReference type="EMBL" id="AGCJ01000043">
    <property type="protein sequence ID" value="EHM40691.1"/>
    <property type="molecule type" value="Genomic_DNA"/>
</dbReference>
<dbReference type="OrthoDB" id="9096700at2"/>
<dbReference type="eggNOG" id="COG4578">
    <property type="taxonomic scope" value="Bacteria"/>
</dbReference>
<gene>
    <name evidence="1" type="ORF">HMPREF0080_01139</name>
</gene>
<sequence length="135" mass="14791">MEVALFFGMLFVLMGGQILGTRLQVKSFNESMKKLHKKGNVGVGSKKRKVGAGYVILIACDNTGIITGAELMKGLTVFNRFKPYNELNGRSVYDVNSHFKGFGKYKKDEYSGYIQALDALEAKLAETAAGKEVNA</sequence>
<evidence type="ECO:0000313" key="2">
    <source>
        <dbReference type="Proteomes" id="UP000005481"/>
    </source>
</evidence>
<dbReference type="AlphaFoldDB" id="G9YHK5"/>
<protein>
    <submittedName>
        <fullName evidence="1">Glucitol operon activator protein</fullName>
    </submittedName>
</protein>
<dbReference type="Pfam" id="PF06923">
    <property type="entry name" value="GutM"/>
    <property type="match status" value="1"/>
</dbReference>
<accession>G9YHK5</accession>
<dbReference type="InterPro" id="IPR009693">
    <property type="entry name" value="Glucitol_operon_activator"/>
</dbReference>
<dbReference type="HOGENOM" id="CLU_124480_2_1_9"/>
<organism evidence="1 2">
    <name type="scientific">Anaeroglobus geminatus F0357</name>
    <dbReference type="NCBI Taxonomy" id="861450"/>
    <lineage>
        <taxon>Bacteria</taxon>
        <taxon>Bacillati</taxon>
        <taxon>Bacillota</taxon>
        <taxon>Negativicutes</taxon>
        <taxon>Veillonellales</taxon>
        <taxon>Veillonellaceae</taxon>
        <taxon>Anaeroglobus</taxon>
    </lineage>
</organism>
<comment type="caution">
    <text evidence="1">The sequence shown here is derived from an EMBL/GenBank/DDBJ whole genome shotgun (WGS) entry which is preliminary data.</text>
</comment>
<dbReference type="PATRIC" id="fig|861450.3.peg.1057"/>
<name>G9YHK5_9FIRM</name>
<dbReference type="Proteomes" id="UP000005481">
    <property type="component" value="Unassembled WGS sequence"/>
</dbReference>
<dbReference type="STRING" id="861450.HMPREF0080_01139"/>
<dbReference type="RefSeq" id="WP_006790115.1">
    <property type="nucleotide sequence ID" value="NZ_JH417587.1"/>
</dbReference>